<comment type="caution">
    <text evidence="4">Lacks conserved residue(s) required for the propagation of feature annotation.</text>
</comment>
<dbReference type="GO" id="GO:0016042">
    <property type="term" value="P:lipid catabolic process"/>
    <property type="evidence" value="ECO:0007669"/>
    <property type="project" value="UniProtKB-UniRule"/>
</dbReference>
<dbReference type="PANTHER" id="PTHR14226">
    <property type="entry name" value="NEUROPATHY TARGET ESTERASE/SWISS CHEESE D.MELANOGASTER"/>
    <property type="match status" value="1"/>
</dbReference>
<evidence type="ECO:0000256" key="4">
    <source>
        <dbReference type="PROSITE-ProRule" id="PRU01161"/>
    </source>
</evidence>
<dbReference type="InterPro" id="IPR050301">
    <property type="entry name" value="NTE"/>
</dbReference>
<organism evidence="7 8">
    <name type="scientific">Neopusillimonas maritima</name>
    <dbReference type="NCBI Taxonomy" id="2026239"/>
    <lineage>
        <taxon>Bacteria</taxon>
        <taxon>Pseudomonadati</taxon>
        <taxon>Pseudomonadota</taxon>
        <taxon>Betaproteobacteria</taxon>
        <taxon>Burkholderiales</taxon>
        <taxon>Alcaligenaceae</taxon>
        <taxon>Neopusillimonas</taxon>
    </lineage>
</organism>
<feature type="short sequence motif" description="GXSXG" evidence="4">
    <location>
        <begin position="43"/>
        <end position="47"/>
    </location>
</feature>
<feature type="region of interest" description="Disordered" evidence="5">
    <location>
        <begin position="193"/>
        <end position="216"/>
    </location>
</feature>
<keyword evidence="1 4" id="KW-0378">Hydrolase</keyword>
<dbReference type="NCBIfam" id="NF007623">
    <property type="entry name" value="PRK10279.1"/>
    <property type="match status" value="1"/>
</dbReference>
<dbReference type="Proteomes" id="UP000266206">
    <property type="component" value="Unassembled WGS sequence"/>
</dbReference>
<evidence type="ECO:0000256" key="3">
    <source>
        <dbReference type="ARBA" id="ARBA00023098"/>
    </source>
</evidence>
<dbReference type="OrthoDB" id="5290098at2"/>
<feature type="short sequence motif" description="DGA/G" evidence="4">
    <location>
        <begin position="158"/>
        <end position="160"/>
    </location>
</feature>
<dbReference type="PANTHER" id="PTHR14226:SF76">
    <property type="entry name" value="NTE FAMILY PROTEIN RSSA"/>
    <property type="match status" value="1"/>
</dbReference>
<keyword evidence="3 4" id="KW-0443">Lipid metabolism</keyword>
<dbReference type="RefSeq" id="WP_119516787.1">
    <property type="nucleotide sequence ID" value="NZ_NQYH01000014.1"/>
</dbReference>
<accession>A0A3A1YRS0</accession>
<evidence type="ECO:0000259" key="6">
    <source>
        <dbReference type="PROSITE" id="PS51635"/>
    </source>
</evidence>
<proteinExistence type="predicted"/>
<dbReference type="GO" id="GO:0016787">
    <property type="term" value="F:hydrolase activity"/>
    <property type="evidence" value="ECO:0007669"/>
    <property type="project" value="UniProtKB-UniRule"/>
</dbReference>
<dbReference type="AlphaFoldDB" id="A0A3A1YRS0"/>
<feature type="domain" description="PNPLA" evidence="6">
    <location>
        <begin position="12"/>
        <end position="171"/>
    </location>
</feature>
<reference evidence="7 8" key="1">
    <citation type="submission" date="2017-08" db="EMBL/GenBank/DDBJ databases">
        <title>Pusillimonas indicus sp. nov., a member of the family Alcaligenaceae isolated from surface seawater.</title>
        <authorList>
            <person name="Li J."/>
        </authorList>
    </citation>
    <scope>NUCLEOTIDE SEQUENCE [LARGE SCALE GENOMIC DNA]</scope>
    <source>
        <strain evidence="7 8">L52-1-41</strain>
    </source>
</reference>
<evidence type="ECO:0000256" key="2">
    <source>
        <dbReference type="ARBA" id="ARBA00022963"/>
    </source>
</evidence>
<evidence type="ECO:0000313" key="7">
    <source>
        <dbReference type="EMBL" id="RIY39630.1"/>
    </source>
</evidence>
<feature type="active site" description="Proton acceptor" evidence="4">
    <location>
        <position position="158"/>
    </location>
</feature>
<dbReference type="InterPro" id="IPR016035">
    <property type="entry name" value="Acyl_Trfase/lysoPLipase"/>
</dbReference>
<dbReference type="PROSITE" id="PS51635">
    <property type="entry name" value="PNPLA"/>
    <property type="match status" value="1"/>
</dbReference>
<dbReference type="SUPFAM" id="SSF52151">
    <property type="entry name" value="FabD/lysophospholipase-like"/>
    <property type="match status" value="1"/>
</dbReference>
<dbReference type="EMBL" id="NQYH01000014">
    <property type="protein sequence ID" value="RIY39630.1"/>
    <property type="molecule type" value="Genomic_DNA"/>
</dbReference>
<dbReference type="InterPro" id="IPR002641">
    <property type="entry name" value="PNPLA_dom"/>
</dbReference>
<gene>
    <name evidence="7" type="ORF">CJP73_13540</name>
</gene>
<protein>
    <submittedName>
        <fullName evidence="7">Patatin</fullName>
    </submittedName>
</protein>
<name>A0A3A1YRS0_9BURK</name>
<comment type="caution">
    <text evidence="7">The sequence shown here is derived from an EMBL/GenBank/DDBJ whole genome shotgun (WGS) entry which is preliminary data.</text>
</comment>
<evidence type="ECO:0000256" key="1">
    <source>
        <dbReference type="ARBA" id="ARBA00022801"/>
    </source>
</evidence>
<evidence type="ECO:0000313" key="8">
    <source>
        <dbReference type="Proteomes" id="UP000266206"/>
    </source>
</evidence>
<dbReference type="Pfam" id="PF01734">
    <property type="entry name" value="Patatin"/>
    <property type="match status" value="1"/>
</dbReference>
<dbReference type="Gene3D" id="3.40.1090.10">
    <property type="entry name" value="Cytosolic phospholipase A2 catalytic domain"/>
    <property type="match status" value="2"/>
</dbReference>
<keyword evidence="2 4" id="KW-0442">Lipid degradation</keyword>
<sequence length="317" mass="34126">MKSRSYRPKVGLILGSGSARGWAHIGVINELNKAGIQPDIVCGTSIGALVGAVYAGGHLGELEKWVTKLGLKDVVSFMDLTLTGGVLKGERLMAFFRQKFKDCDIEDLSVPFGAVATSLYSGAEIWLRSGSTLGAVRASIALPALFAPVRHNGQILVDGGLVNPVPVSLARAMGADILIAVDLNSDLLGRHLRRGEQPESDSRSPSPDQPDSDQSTEWVKRIQNNLNALLPTWNDDDNDEPQIPSMLDVVASSINIMQERITRSRMVGEPPHITIAPRLAHLGLLDFHRAEEAIEAGAQTARECIPAIKAFDIRTSG</sequence>
<feature type="active site" description="Nucleophile" evidence="4">
    <location>
        <position position="45"/>
    </location>
</feature>
<evidence type="ECO:0000256" key="5">
    <source>
        <dbReference type="SAM" id="MobiDB-lite"/>
    </source>
</evidence>